<protein>
    <submittedName>
        <fullName evidence="2">Secreted protein</fullName>
    </submittedName>
</protein>
<accession>A4U314</accession>
<feature type="chain" id="PRO_5002674465" evidence="1">
    <location>
        <begin position="23"/>
        <end position="165"/>
    </location>
</feature>
<evidence type="ECO:0000313" key="2">
    <source>
        <dbReference type="EMBL" id="CAM77271.1"/>
    </source>
</evidence>
<sequence length="165" mass="19177">MPRLLAIFTLMALTASAVPARADDPFDLRDNPNPAMEGRQRQIRKIVEQCGRVYDAMFQRLAAQRDKVFHYGHDYNAKDGYITNSPLNVFVRDTRITLISAREEFHRLYHRDDLVVDQCVNAAWRYQQVFDCYYQRTTENNVAGMRACAPAIYATMVNPDRFYGE</sequence>
<keyword evidence="1" id="KW-0732">Signal</keyword>
<organism evidence="2">
    <name type="scientific">Magnetospirillum gryphiswaldense</name>
    <dbReference type="NCBI Taxonomy" id="55518"/>
    <lineage>
        <taxon>Bacteria</taxon>
        <taxon>Pseudomonadati</taxon>
        <taxon>Pseudomonadota</taxon>
        <taxon>Alphaproteobacteria</taxon>
        <taxon>Rhodospirillales</taxon>
        <taxon>Rhodospirillaceae</taxon>
        <taxon>Magnetospirillum</taxon>
    </lineage>
</organism>
<dbReference type="EMBL" id="CU459003">
    <property type="protein sequence ID" value="CAM77271.1"/>
    <property type="molecule type" value="Genomic_DNA"/>
</dbReference>
<reference evidence="2" key="1">
    <citation type="journal article" date="2007" name="J. Bacteriol.">
        <title>Comparative genome analysis of four magnetotactic bacteria reveals a complex set of group-specific genes implicated in magnetosome biomineralization and function.</title>
        <authorList>
            <person name="Richter M."/>
            <person name="Kube M."/>
            <person name="Bazylinski D.A."/>
            <person name="Lombardot T."/>
            <person name="Gloeckner F.O."/>
            <person name="Reinhardt R."/>
            <person name="Schueler D."/>
        </authorList>
    </citation>
    <scope>NUCLEOTIDE SEQUENCE</scope>
    <source>
        <strain evidence="2">MSR-1</strain>
    </source>
</reference>
<gene>
    <name evidence="2" type="ORF">MGR_2457</name>
</gene>
<name>A4U314_9PROT</name>
<dbReference type="RefSeq" id="WP_106003207.1">
    <property type="nucleotide sequence ID" value="NZ_CP027527.1"/>
</dbReference>
<feature type="signal peptide" evidence="1">
    <location>
        <begin position="1"/>
        <end position="22"/>
    </location>
</feature>
<evidence type="ECO:0000256" key="1">
    <source>
        <dbReference type="SAM" id="SignalP"/>
    </source>
</evidence>
<dbReference type="AlphaFoldDB" id="A4U314"/>
<proteinExistence type="predicted"/>